<dbReference type="InterPro" id="IPR008271">
    <property type="entry name" value="Ser/Thr_kinase_AS"/>
</dbReference>
<feature type="binding site" evidence="4">
    <location>
        <position position="38"/>
    </location>
    <ligand>
        <name>ATP</name>
        <dbReference type="ChEBI" id="CHEBI:30616"/>
    </ligand>
</feature>
<reference evidence="6" key="1">
    <citation type="submission" date="2016-10" db="EMBL/GenBank/DDBJ databases">
        <authorList>
            <person name="Benchimol M."/>
            <person name="Almeida L.G."/>
            <person name="Vasconcelos A.T."/>
            <person name="Perreira-Neves A."/>
            <person name="Rosa I.A."/>
            <person name="Tasca T."/>
            <person name="Bogo M.R."/>
            <person name="de Souza W."/>
        </authorList>
    </citation>
    <scope>NUCLEOTIDE SEQUENCE [LARGE SCALE GENOMIC DNA]</scope>
    <source>
        <strain evidence="6">K</strain>
    </source>
</reference>
<dbReference type="InterPro" id="IPR011009">
    <property type="entry name" value="Kinase-like_dom_sf"/>
</dbReference>
<keyword evidence="7" id="KW-1185">Reference proteome</keyword>
<evidence type="ECO:0000256" key="3">
    <source>
        <dbReference type="ARBA" id="ARBA00022840"/>
    </source>
</evidence>
<sequence length="508" mass="58171">MEITVGGHFQLKRRIGAGSFGEVFYGEDSESHEEVAIKLERVKTRSPQLIYEAKLYMLFAGGENIPRLRWFGTESNYNVMVIDYLGNSLENLFQMCHKKFSLKTVLMLADQMITSLQSIHSKNFIHRDVKPDNFLMGSSEIDSHKAHKVYVIDFGLSKKYRDGKTFEHIKYGIGKSLTGTARYASVNALKGFEQSRRDDLEAIAYCLIYFLKGKLPWMGLDAKTRHQKYDRIMECKNSMANGNLCKDIPKEFGIFLNIVRNLQFDEEPDYSKYRELFRNLFIENGYVYDYQYDWTSILSQKAAQANNNIININTPNSILNDNPENSSNFNNNLINREIISNNEVNNINNNMNNNMTIQNELTVNYGFNNSGISHGISDEAIASKATFDSLIVESNCHTSNFTQNNNNTGITYYNSEDRINPRKMTMNPNLFLNNERMQSIAISKPDFCRPIDSHTSSFFHAPKNILGWPKKTIPASPQQFKTHRQPLVHKGQTSIIAFGSGSWSKKPC</sequence>
<dbReference type="EMBL" id="MLAK01000632">
    <property type="protein sequence ID" value="OHT09707.1"/>
    <property type="molecule type" value="Genomic_DNA"/>
</dbReference>
<dbReference type="PROSITE" id="PS00107">
    <property type="entry name" value="PROTEIN_KINASE_ATP"/>
    <property type="match status" value="1"/>
</dbReference>
<evidence type="ECO:0000256" key="4">
    <source>
        <dbReference type="PROSITE-ProRule" id="PRU10141"/>
    </source>
</evidence>
<comment type="caution">
    <text evidence="6">The sequence shown here is derived from an EMBL/GenBank/DDBJ whole genome shotgun (WGS) entry which is preliminary data.</text>
</comment>
<dbReference type="CDD" id="cd14016">
    <property type="entry name" value="STKc_CK1"/>
    <property type="match status" value="1"/>
</dbReference>
<dbReference type="PROSITE" id="PS50011">
    <property type="entry name" value="PROTEIN_KINASE_DOM"/>
    <property type="match status" value="1"/>
</dbReference>
<dbReference type="SUPFAM" id="SSF56112">
    <property type="entry name" value="Protein kinase-like (PK-like)"/>
    <property type="match status" value="1"/>
</dbReference>
<dbReference type="VEuPathDB" id="TrichDB:TRFO_21330"/>
<dbReference type="Pfam" id="PF00069">
    <property type="entry name" value="Pkinase"/>
    <property type="match status" value="1"/>
</dbReference>
<dbReference type="SMART" id="SM00220">
    <property type="entry name" value="S_TKc"/>
    <property type="match status" value="1"/>
</dbReference>
<name>A0A1J4KEV4_9EUKA</name>
<dbReference type="GeneID" id="94836604"/>
<dbReference type="InterPro" id="IPR000719">
    <property type="entry name" value="Prot_kinase_dom"/>
</dbReference>
<dbReference type="Proteomes" id="UP000179807">
    <property type="component" value="Unassembled WGS sequence"/>
</dbReference>
<gene>
    <name evidence="6" type="ORF">TRFO_21330</name>
</gene>
<dbReference type="GO" id="GO:0005524">
    <property type="term" value="F:ATP binding"/>
    <property type="evidence" value="ECO:0007669"/>
    <property type="project" value="UniProtKB-UniRule"/>
</dbReference>
<evidence type="ECO:0000256" key="1">
    <source>
        <dbReference type="ARBA" id="ARBA00012513"/>
    </source>
</evidence>
<feature type="domain" description="Protein kinase" evidence="5">
    <location>
        <begin position="9"/>
        <end position="282"/>
    </location>
</feature>
<proteinExistence type="predicted"/>
<dbReference type="AlphaFoldDB" id="A0A1J4KEV4"/>
<dbReference type="GO" id="GO:0004674">
    <property type="term" value="F:protein serine/threonine kinase activity"/>
    <property type="evidence" value="ECO:0007669"/>
    <property type="project" value="UniProtKB-EC"/>
</dbReference>
<dbReference type="InterPro" id="IPR050235">
    <property type="entry name" value="CK1_Ser-Thr_kinase"/>
</dbReference>
<accession>A0A1J4KEV4</accession>
<dbReference type="InterPro" id="IPR017441">
    <property type="entry name" value="Protein_kinase_ATP_BS"/>
</dbReference>
<evidence type="ECO:0000259" key="5">
    <source>
        <dbReference type="PROSITE" id="PS50011"/>
    </source>
</evidence>
<evidence type="ECO:0000313" key="6">
    <source>
        <dbReference type="EMBL" id="OHT09707.1"/>
    </source>
</evidence>
<dbReference type="Gene3D" id="1.10.510.10">
    <property type="entry name" value="Transferase(Phosphotransferase) domain 1"/>
    <property type="match status" value="1"/>
</dbReference>
<dbReference type="FunFam" id="1.10.510.10:FF:000596">
    <property type="entry name" value="CK1 family protein kinase"/>
    <property type="match status" value="1"/>
</dbReference>
<keyword evidence="2 4" id="KW-0547">Nucleotide-binding</keyword>
<dbReference type="RefSeq" id="XP_068362843.1">
    <property type="nucleotide sequence ID" value="XM_068501900.1"/>
</dbReference>
<protein>
    <recommendedName>
        <fullName evidence="1">non-specific serine/threonine protein kinase</fullName>
        <ecNumber evidence="1">2.7.11.1</ecNumber>
    </recommendedName>
</protein>
<dbReference type="PROSITE" id="PS00108">
    <property type="entry name" value="PROTEIN_KINASE_ST"/>
    <property type="match status" value="1"/>
</dbReference>
<dbReference type="PANTHER" id="PTHR11909">
    <property type="entry name" value="CASEIN KINASE-RELATED"/>
    <property type="match status" value="1"/>
</dbReference>
<keyword evidence="3 4" id="KW-0067">ATP-binding</keyword>
<evidence type="ECO:0000313" key="7">
    <source>
        <dbReference type="Proteomes" id="UP000179807"/>
    </source>
</evidence>
<organism evidence="6 7">
    <name type="scientific">Tritrichomonas foetus</name>
    <dbReference type="NCBI Taxonomy" id="1144522"/>
    <lineage>
        <taxon>Eukaryota</taxon>
        <taxon>Metamonada</taxon>
        <taxon>Parabasalia</taxon>
        <taxon>Tritrichomonadida</taxon>
        <taxon>Tritrichomonadidae</taxon>
        <taxon>Tritrichomonas</taxon>
    </lineage>
</organism>
<evidence type="ECO:0000256" key="2">
    <source>
        <dbReference type="ARBA" id="ARBA00022741"/>
    </source>
</evidence>
<dbReference type="EC" id="2.7.11.1" evidence="1"/>